<dbReference type="PANTHER" id="PTHR24403">
    <property type="entry name" value="ZINC FINGER PROTEIN"/>
    <property type="match status" value="1"/>
</dbReference>
<evidence type="ECO:0000256" key="6">
    <source>
        <dbReference type="SAM" id="MobiDB-lite"/>
    </source>
</evidence>
<accession>A0AAN5I5Y3</accession>
<sequence length="900" mass="101194">MEEEEEDTSPMPILVSNSAPSANASRVQTTINGRYTCTVCPFKTRDNERLERHNYGHSRAVGFLCPLCTFKSESAGFLKRHVEIHGVREYPWPPVYVGISPRMNGIMEKSEREGSPTLIPIGKVLKAAHHASIPRDKIGECVSALQTGQSPSLLQLRSAPSSSLMKTAKTGEGMEKDQSISTMGWKGMGKMRGRGWRKGRMEKCIEKNCTHLSRSRTHAVIHRLQNHWKKKIVARRLCGECGVRLNGEGAKRIHRERNHRELRWSAKTVRKYGEELCGVKTRPDEIPVLIREKYACEECPYSSPVRSKLDRHQTKHKIKEDFNCQFCSFSCRNNELLQSHQRTHSYRLVDRSEMEGGGGVPTTPTPTLTTEYTVENDSPPALERAESSMGEGEEMGLVEGVGTPPILEMQVEMKEEKKRGRGGRKKDNGKMGDDGVEKRCEEEWRLIEKAVRIRNVGVIGIKRIGGESKRRYKCSFHCPFTAPTISMLWRHARHHVFTSSSGVSLLHCTECTFTTSLAPLLSSHLAMHSRARDTFPCEFCPFVGTSAPSLDDHMESTGHGVPSIPSRHSPIQDATSLQMGSSRGGKAISFNLISSQKWMKPSNEEKKLLKMMNKSKGTRDLQCPECPFSDPSPLIYNLHKKMHQDPKQPFECNVCSYSASTAEGLHHHISLHIPSDTAPLKRGSIRRRPSTESIPPGVSSFDCSSCNFRTIDQAAFHVHKLEHAQLIQQRLVTQIKRAATNGEETRKKYKSAPTTKSMKQLPCPSLKCDFVCETAAALIRHREFHGSKGPFVCHICDYAASTKQITDFHILHHHTKKPLAHLRKQAILMGKTEKMGVSSTLEEKVQLAGQVFVCNLCDSHFLEMRLLLQHWEVDHSRRGDDTACHLSLGMLPTNRVLTKA</sequence>
<dbReference type="GO" id="GO:0008270">
    <property type="term" value="F:zinc ion binding"/>
    <property type="evidence" value="ECO:0007669"/>
    <property type="project" value="UniProtKB-KW"/>
</dbReference>
<dbReference type="InterPro" id="IPR013087">
    <property type="entry name" value="Znf_C2H2_type"/>
</dbReference>
<comment type="caution">
    <text evidence="8">The sequence shown here is derived from an EMBL/GenBank/DDBJ whole genome shotgun (WGS) entry which is preliminary data.</text>
</comment>
<proteinExistence type="predicted"/>
<feature type="domain" description="C2H2-type" evidence="7">
    <location>
        <begin position="322"/>
        <end position="345"/>
    </location>
</feature>
<reference evidence="9" key="1">
    <citation type="submission" date="2022-10" db="EMBL/GenBank/DDBJ databases">
        <title>Genome assembly of Pristionchus species.</title>
        <authorList>
            <person name="Yoshida K."/>
            <person name="Sommer R.J."/>
        </authorList>
    </citation>
    <scope>NUCLEOTIDE SEQUENCE [LARGE SCALE GENOMIC DNA]</scope>
    <source>
        <strain evidence="9">RS5460</strain>
    </source>
</reference>
<dbReference type="PROSITE" id="PS50157">
    <property type="entry name" value="ZINC_FINGER_C2H2_2"/>
    <property type="match status" value="2"/>
</dbReference>
<dbReference type="PANTHER" id="PTHR24403:SF67">
    <property type="entry name" value="FI01116P-RELATED"/>
    <property type="match status" value="1"/>
</dbReference>
<name>A0AAN5I5Y3_9BILA</name>
<evidence type="ECO:0000256" key="3">
    <source>
        <dbReference type="ARBA" id="ARBA00022771"/>
    </source>
</evidence>
<keyword evidence="4" id="KW-0862">Zinc</keyword>
<keyword evidence="2" id="KW-0677">Repeat</keyword>
<evidence type="ECO:0000256" key="4">
    <source>
        <dbReference type="ARBA" id="ARBA00022833"/>
    </source>
</evidence>
<dbReference type="GO" id="GO:0045944">
    <property type="term" value="P:positive regulation of transcription by RNA polymerase II"/>
    <property type="evidence" value="ECO:0007669"/>
    <property type="project" value="TreeGrafter"/>
</dbReference>
<dbReference type="PROSITE" id="PS00028">
    <property type="entry name" value="ZINC_FINGER_C2H2_1"/>
    <property type="match status" value="3"/>
</dbReference>
<dbReference type="Gene3D" id="3.30.160.60">
    <property type="entry name" value="Classic Zinc Finger"/>
    <property type="match status" value="5"/>
</dbReference>
<evidence type="ECO:0000256" key="5">
    <source>
        <dbReference type="PROSITE-ProRule" id="PRU00042"/>
    </source>
</evidence>
<feature type="compositionally biased region" description="Polar residues" evidence="6">
    <location>
        <begin position="15"/>
        <end position="25"/>
    </location>
</feature>
<evidence type="ECO:0000256" key="1">
    <source>
        <dbReference type="ARBA" id="ARBA00022723"/>
    </source>
</evidence>
<dbReference type="AlphaFoldDB" id="A0AAN5I5Y3"/>
<keyword evidence="3 5" id="KW-0863">Zinc-finger</keyword>
<feature type="compositionally biased region" description="Low complexity" evidence="6">
    <location>
        <begin position="361"/>
        <end position="375"/>
    </location>
</feature>
<dbReference type="EMBL" id="BTRK01000005">
    <property type="protein sequence ID" value="GMR53488.1"/>
    <property type="molecule type" value="Genomic_DNA"/>
</dbReference>
<dbReference type="Proteomes" id="UP001328107">
    <property type="component" value="Unassembled WGS sequence"/>
</dbReference>
<dbReference type="GO" id="GO:0005634">
    <property type="term" value="C:nucleus"/>
    <property type="evidence" value="ECO:0007669"/>
    <property type="project" value="TreeGrafter"/>
</dbReference>
<evidence type="ECO:0000313" key="9">
    <source>
        <dbReference type="Proteomes" id="UP001328107"/>
    </source>
</evidence>
<dbReference type="SUPFAM" id="SSF57667">
    <property type="entry name" value="beta-beta-alpha zinc fingers"/>
    <property type="match status" value="2"/>
</dbReference>
<evidence type="ECO:0000256" key="2">
    <source>
        <dbReference type="ARBA" id="ARBA00022737"/>
    </source>
</evidence>
<feature type="compositionally biased region" description="Basic and acidic residues" evidence="6">
    <location>
        <begin position="425"/>
        <end position="435"/>
    </location>
</feature>
<feature type="region of interest" description="Disordered" evidence="6">
    <location>
        <begin position="1"/>
        <end position="25"/>
    </location>
</feature>
<feature type="domain" description="C2H2-type" evidence="7">
    <location>
        <begin position="294"/>
        <end position="321"/>
    </location>
</feature>
<protein>
    <recommendedName>
        <fullName evidence="7">C2H2-type domain-containing protein</fullName>
    </recommendedName>
</protein>
<dbReference type="InterPro" id="IPR050688">
    <property type="entry name" value="Zinc_finger/UBP_domain"/>
</dbReference>
<feature type="region of interest" description="Disordered" evidence="6">
    <location>
        <begin position="414"/>
        <end position="435"/>
    </location>
</feature>
<evidence type="ECO:0000259" key="7">
    <source>
        <dbReference type="PROSITE" id="PS50157"/>
    </source>
</evidence>
<organism evidence="8 9">
    <name type="scientific">Pristionchus mayeri</name>
    <dbReference type="NCBI Taxonomy" id="1317129"/>
    <lineage>
        <taxon>Eukaryota</taxon>
        <taxon>Metazoa</taxon>
        <taxon>Ecdysozoa</taxon>
        <taxon>Nematoda</taxon>
        <taxon>Chromadorea</taxon>
        <taxon>Rhabditida</taxon>
        <taxon>Rhabditina</taxon>
        <taxon>Diplogasteromorpha</taxon>
        <taxon>Diplogasteroidea</taxon>
        <taxon>Neodiplogasteridae</taxon>
        <taxon>Pristionchus</taxon>
    </lineage>
</organism>
<evidence type="ECO:0000313" key="8">
    <source>
        <dbReference type="EMBL" id="GMR53488.1"/>
    </source>
</evidence>
<keyword evidence="1" id="KW-0479">Metal-binding</keyword>
<keyword evidence="9" id="KW-1185">Reference proteome</keyword>
<dbReference type="SMART" id="SM00355">
    <property type="entry name" value="ZnF_C2H2"/>
    <property type="match status" value="15"/>
</dbReference>
<gene>
    <name evidence="8" type="ORF">PMAYCL1PPCAC_23683</name>
</gene>
<feature type="region of interest" description="Disordered" evidence="6">
    <location>
        <begin position="352"/>
        <end position="384"/>
    </location>
</feature>
<dbReference type="InterPro" id="IPR036236">
    <property type="entry name" value="Znf_C2H2_sf"/>
</dbReference>